<reference evidence="1" key="1">
    <citation type="submission" date="2021-06" db="EMBL/GenBank/DDBJ databases">
        <title>Parelaphostrongylus tenuis whole genome reference sequence.</title>
        <authorList>
            <person name="Garwood T.J."/>
            <person name="Larsen P.A."/>
            <person name="Fountain-Jones N.M."/>
            <person name="Garbe J.R."/>
            <person name="Macchietto M.G."/>
            <person name="Kania S.A."/>
            <person name="Gerhold R.W."/>
            <person name="Richards J.E."/>
            <person name="Wolf T.M."/>
        </authorList>
    </citation>
    <scope>NUCLEOTIDE SEQUENCE</scope>
    <source>
        <strain evidence="1">MNPRO001-30</strain>
        <tissue evidence="1">Meninges</tissue>
    </source>
</reference>
<evidence type="ECO:0000313" key="1">
    <source>
        <dbReference type="EMBL" id="KAJ1347761.1"/>
    </source>
</evidence>
<gene>
    <name evidence="1" type="ORF">KIN20_002911</name>
</gene>
<dbReference type="AlphaFoldDB" id="A0AAD5MHH5"/>
<sequence length="88" mass="10197">MVLRPYPSVCYKSVVLAIGCTPSREAKRLRRRYLAGEIEVDFDARIALVEELELMTHSPIDSSVWPILTVYFLGRSSFQWSLRYICRA</sequence>
<dbReference type="EMBL" id="JAHQIW010000381">
    <property type="protein sequence ID" value="KAJ1347761.1"/>
    <property type="molecule type" value="Genomic_DNA"/>
</dbReference>
<keyword evidence="2" id="KW-1185">Reference proteome</keyword>
<proteinExistence type="predicted"/>
<accession>A0AAD5MHH5</accession>
<dbReference type="Proteomes" id="UP001196413">
    <property type="component" value="Unassembled WGS sequence"/>
</dbReference>
<evidence type="ECO:0000313" key="2">
    <source>
        <dbReference type="Proteomes" id="UP001196413"/>
    </source>
</evidence>
<name>A0AAD5MHH5_PARTN</name>
<organism evidence="1 2">
    <name type="scientific">Parelaphostrongylus tenuis</name>
    <name type="common">Meningeal worm</name>
    <dbReference type="NCBI Taxonomy" id="148309"/>
    <lineage>
        <taxon>Eukaryota</taxon>
        <taxon>Metazoa</taxon>
        <taxon>Ecdysozoa</taxon>
        <taxon>Nematoda</taxon>
        <taxon>Chromadorea</taxon>
        <taxon>Rhabditida</taxon>
        <taxon>Rhabditina</taxon>
        <taxon>Rhabditomorpha</taxon>
        <taxon>Strongyloidea</taxon>
        <taxon>Metastrongylidae</taxon>
        <taxon>Parelaphostrongylus</taxon>
    </lineage>
</organism>
<protein>
    <submittedName>
        <fullName evidence="1">Uncharacterized protein</fullName>
    </submittedName>
</protein>
<comment type="caution">
    <text evidence="1">The sequence shown here is derived from an EMBL/GenBank/DDBJ whole genome shotgun (WGS) entry which is preliminary data.</text>
</comment>